<feature type="region of interest" description="Disordered" evidence="1">
    <location>
        <begin position="106"/>
        <end position="133"/>
    </location>
</feature>
<evidence type="ECO:0008006" key="4">
    <source>
        <dbReference type="Google" id="ProtNLM"/>
    </source>
</evidence>
<keyword evidence="3" id="KW-1185">Reference proteome</keyword>
<name>A0A388M241_CHABU</name>
<feature type="compositionally biased region" description="Pro residues" evidence="1">
    <location>
        <begin position="108"/>
        <end position="133"/>
    </location>
</feature>
<accession>A0A388M241</accession>
<organism evidence="2 3">
    <name type="scientific">Chara braunii</name>
    <name type="common">Braun's stonewort</name>
    <dbReference type="NCBI Taxonomy" id="69332"/>
    <lineage>
        <taxon>Eukaryota</taxon>
        <taxon>Viridiplantae</taxon>
        <taxon>Streptophyta</taxon>
        <taxon>Charophyceae</taxon>
        <taxon>Charales</taxon>
        <taxon>Characeae</taxon>
        <taxon>Chara</taxon>
    </lineage>
</organism>
<evidence type="ECO:0000313" key="3">
    <source>
        <dbReference type="Proteomes" id="UP000265515"/>
    </source>
</evidence>
<protein>
    <recommendedName>
        <fullName evidence="4">Ubiquitin-like domain-containing protein</fullName>
    </recommendedName>
</protein>
<dbReference type="Proteomes" id="UP000265515">
    <property type="component" value="Unassembled WGS sequence"/>
</dbReference>
<proteinExistence type="predicted"/>
<dbReference type="Gramene" id="GBG88634">
    <property type="protein sequence ID" value="GBG88634"/>
    <property type="gene ID" value="CBR_g48165"/>
</dbReference>
<comment type="caution">
    <text evidence="2">The sequence shown here is derived from an EMBL/GenBank/DDBJ whole genome shotgun (WGS) entry which is preliminary data.</text>
</comment>
<sequence length="143" mass="15991">MGDQNPNAGKGPKAQQQQQQPPKIKFEIWVNGYKYVTVNNPNEPVDDIVKSLEKRAKKIRHIGEEDSIERLQFKSADDLEVSEMGLDLTAGDMKQLLENKKIVALISTPPPQPLPPPAPQPPPPPPSLGPTPPKMPCWDWCWK</sequence>
<reference evidence="2 3" key="1">
    <citation type="journal article" date="2018" name="Cell">
        <title>The Chara Genome: Secondary Complexity and Implications for Plant Terrestrialization.</title>
        <authorList>
            <person name="Nishiyama T."/>
            <person name="Sakayama H."/>
            <person name="Vries J.D."/>
            <person name="Buschmann H."/>
            <person name="Saint-Marcoux D."/>
            <person name="Ullrich K.K."/>
            <person name="Haas F.B."/>
            <person name="Vanderstraeten L."/>
            <person name="Becker D."/>
            <person name="Lang D."/>
            <person name="Vosolsobe S."/>
            <person name="Rombauts S."/>
            <person name="Wilhelmsson P.K.I."/>
            <person name="Janitza P."/>
            <person name="Kern R."/>
            <person name="Heyl A."/>
            <person name="Rumpler F."/>
            <person name="Villalobos L.I.A.C."/>
            <person name="Clay J.M."/>
            <person name="Skokan R."/>
            <person name="Toyoda A."/>
            <person name="Suzuki Y."/>
            <person name="Kagoshima H."/>
            <person name="Schijlen E."/>
            <person name="Tajeshwar N."/>
            <person name="Catarino B."/>
            <person name="Hetherington A.J."/>
            <person name="Saltykova A."/>
            <person name="Bonnot C."/>
            <person name="Breuninger H."/>
            <person name="Symeonidi A."/>
            <person name="Radhakrishnan G.V."/>
            <person name="Van Nieuwerburgh F."/>
            <person name="Deforce D."/>
            <person name="Chang C."/>
            <person name="Karol K.G."/>
            <person name="Hedrich R."/>
            <person name="Ulvskov P."/>
            <person name="Glockner G."/>
            <person name="Delwiche C.F."/>
            <person name="Petrasek J."/>
            <person name="Van de Peer Y."/>
            <person name="Friml J."/>
            <person name="Beilby M."/>
            <person name="Dolan L."/>
            <person name="Kohara Y."/>
            <person name="Sugano S."/>
            <person name="Fujiyama A."/>
            <person name="Delaux P.-M."/>
            <person name="Quint M."/>
            <person name="TheiBen G."/>
            <person name="Hagemann M."/>
            <person name="Harholt J."/>
            <person name="Dunand C."/>
            <person name="Zachgo S."/>
            <person name="Langdale J."/>
            <person name="Maumus F."/>
            <person name="Straeten D.V.D."/>
            <person name="Gould S.B."/>
            <person name="Rensing S.A."/>
        </authorList>
    </citation>
    <scope>NUCLEOTIDE SEQUENCE [LARGE SCALE GENOMIC DNA]</scope>
    <source>
        <strain evidence="2 3">S276</strain>
    </source>
</reference>
<evidence type="ECO:0000313" key="2">
    <source>
        <dbReference type="EMBL" id="GBG88634.1"/>
    </source>
</evidence>
<feature type="region of interest" description="Disordered" evidence="1">
    <location>
        <begin position="1"/>
        <end position="23"/>
    </location>
</feature>
<evidence type="ECO:0000256" key="1">
    <source>
        <dbReference type="SAM" id="MobiDB-lite"/>
    </source>
</evidence>
<dbReference type="OrthoDB" id="6270329at2759"/>
<dbReference type="EMBL" id="BFEA01000685">
    <property type="protein sequence ID" value="GBG88634.1"/>
    <property type="molecule type" value="Genomic_DNA"/>
</dbReference>
<gene>
    <name evidence="2" type="ORF">CBR_g48165</name>
</gene>
<feature type="compositionally biased region" description="Low complexity" evidence="1">
    <location>
        <begin position="8"/>
        <end position="23"/>
    </location>
</feature>
<dbReference type="AlphaFoldDB" id="A0A388M241"/>